<sequence length="419" mass="45605">MATRKLASSGNFNLLMKDVLAICVEAVGASGGTIYLHDAAACRLTFQHVLPEDVADRLPVKDIPDDFGMAGAAFQNHSTVCREFPEKPESDWNSFERATGTPVRSMVATPLMMEDETPIGVVQLLNKTDGCFDETDIAVLDIVAAVATMAYMNYRLTEESTRASTLLGMGKVGHDIGNLAASLYATLSFSDMAMTGLKDELQKQKPEPMVSMYVETLDPMFDDLKMSVDRIVGYSRLISDMSAGRALRPNKKVAPMATTIQTSAAYLATDARKHHVALRFEIDEEAPATLHDELYIFRIVQNLVGNAIKAVKETVPDDWVGGAEDDDDPPVYGEVSVRYAFENEQHLIEVSDTGPGMTRATAERILSGNARSQWDKGSGSGWGMKIVLELAQTHDGRVTIDSELGSGSTFRVAIPHCGD</sequence>
<dbReference type="PANTHER" id="PTHR43547">
    <property type="entry name" value="TWO-COMPONENT HISTIDINE KINASE"/>
    <property type="match status" value="1"/>
</dbReference>
<keyword evidence="5" id="KW-0902">Two-component regulatory system</keyword>
<dbReference type="InterPro" id="IPR004358">
    <property type="entry name" value="Sig_transdc_His_kin-like_C"/>
</dbReference>
<dbReference type="AlphaFoldDB" id="A0A068NXG6"/>
<dbReference type="HOGENOM" id="CLU_655135_0_0_0"/>
<dbReference type="Pfam" id="PF13185">
    <property type="entry name" value="GAF_2"/>
    <property type="match status" value="1"/>
</dbReference>
<dbReference type="EC" id="2.7.13.3" evidence="2"/>
<keyword evidence="4 7" id="KW-0808">Transferase</keyword>
<dbReference type="KEGG" id="fgi:OP10G_4743"/>
<dbReference type="SUPFAM" id="SSF55781">
    <property type="entry name" value="GAF domain-like"/>
    <property type="match status" value="1"/>
</dbReference>
<dbReference type="eggNOG" id="COG2205">
    <property type="taxonomic scope" value="Bacteria"/>
</dbReference>
<evidence type="ECO:0000313" key="7">
    <source>
        <dbReference type="EMBL" id="AIE88111.1"/>
    </source>
</evidence>
<dbReference type="Proteomes" id="UP000027982">
    <property type="component" value="Chromosome"/>
</dbReference>
<dbReference type="InterPro" id="IPR003018">
    <property type="entry name" value="GAF"/>
</dbReference>
<evidence type="ECO:0000256" key="4">
    <source>
        <dbReference type="ARBA" id="ARBA00022777"/>
    </source>
</evidence>
<dbReference type="PRINTS" id="PR00344">
    <property type="entry name" value="BCTRLSENSOR"/>
</dbReference>
<dbReference type="PANTHER" id="PTHR43547:SF10">
    <property type="entry name" value="SENSOR HISTIDINE KINASE DCUS"/>
    <property type="match status" value="1"/>
</dbReference>
<keyword evidence="4 7" id="KW-0418">Kinase</keyword>
<organism evidence="7 8">
    <name type="scientific">Fimbriimonas ginsengisoli Gsoil 348</name>
    <dbReference type="NCBI Taxonomy" id="661478"/>
    <lineage>
        <taxon>Bacteria</taxon>
        <taxon>Bacillati</taxon>
        <taxon>Armatimonadota</taxon>
        <taxon>Fimbriimonadia</taxon>
        <taxon>Fimbriimonadales</taxon>
        <taxon>Fimbriimonadaceae</taxon>
        <taxon>Fimbriimonas</taxon>
    </lineage>
</organism>
<evidence type="ECO:0000256" key="1">
    <source>
        <dbReference type="ARBA" id="ARBA00000085"/>
    </source>
</evidence>
<keyword evidence="8" id="KW-1185">Reference proteome</keyword>
<dbReference type="InterPro" id="IPR005467">
    <property type="entry name" value="His_kinase_dom"/>
</dbReference>
<dbReference type="Pfam" id="PF02518">
    <property type="entry name" value="HATPase_c"/>
    <property type="match status" value="1"/>
</dbReference>
<proteinExistence type="predicted"/>
<keyword evidence="3" id="KW-0597">Phosphoprotein</keyword>
<protein>
    <recommendedName>
        <fullName evidence="2">histidine kinase</fullName>
        <ecNumber evidence="2">2.7.13.3</ecNumber>
    </recommendedName>
</protein>
<dbReference type="InterPro" id="IPR029016">
    <property type="entry name" value="GAF-like_dom_sf"/>
</dbReference>
<evidence type="ECO:0000256" key="5">
    <source>
        <dbReference type="ARBA" id="ARBA00023012"/>
    </source>
</evidence>
<evidence type="ECO:0000256" key="3">
    <source>
        <dbReference type="ARBA" id="ARBA00022553"/>
    </source>
</evidence>
<dbReference type="InterPro" id="IPR003594">
    <property type="entry name" value="HATPase_dom"/>
</dbReference>
<dbReference type="SMART" id="SM00065">
    <property type="entry name" value="GAF"/>
    <property type="match status" value="1"/>
</dbReference>
<dbReference type="GO" id="GO:0000155">
    <property type="term" value="F:phosphorelay sensor kinase activity"/>
    <property type="evidence" value="ECO:0007669"/>
    <property type="project" value="TreeGrafter"/>
</dbReference>
<dbReference type="Gene3D" id="3.30.450.40">
    <property type="match status" value="1"/>
</dbReference>
<accession>A0A068NXG6</accession>
<dbReference type="SUPFAM" id="SSF55874">
    <property type="entry name" value="ATPase domain of HSP90 chaperone/DNA topoisomerase II/histidine kinase"/>
    <property type="match status" value="1"/>
</dbReference>
<dbReference type="SMART" id="SM00387">
    <property type="entry name" value="HATPase_c"/>
    <property type="match status" value="1"/>
</dbReference>
<feature type="domain" description="Histidine kinase" evidence="6">
    <location>
        <begin position="171"/>
        <end position="418"/>
    </location>
</feature>
<evidence type="ECO:0000256" key="2">
    <source>
        <dbReference type="ARBA" id="ARBA00012438"/>
    </source>
</evidence>
<dbReference type="Gene3D" id="3.30.565.10">
    <property type="entry name" value="Histidine kinase-like ATPase, C-terminal domain"/>
    <property type="match status" value="1"/>
</dbReference>
<reference evidence="7 8" key="1">
    <citation type="journal article" date="2014" name="PLoS ONE">
        <title>The first complete genome sequence of the class fimbriimonadia in the phylum armatimonadetes.</title>
        <authorList>
            <person name="Hu Z.Y."/>
            <person name="Wang Y.Z."/>
            <person name="Im W.T."/>
            <person name="Wang S.Y."/>
            <person name="Zhao G.P."/>
            <person name="Zheng H.J."/>
            <person name="Quan Z.X."/>
        </authorList>
    </citation>
    <scope>NUCLEOTIDE SEQUENCE [LARGE SCALE GENOMIC DNA]</scope>
    <source>
        <strain evidence="7">Gsoil 348</strain>
    </source>
</reference>
<dbReference type="CDD" id="cd00075">
    <property type="entry name" value="HATPase"/>
    <property type="match status" value="1"/>
</dbReference>
<comment type="catalytic activity">
    <reaction evidence="1">
        <text>ATP + protein L-histidine = ADP + protein N-phospho-L-histidine.</text>
        <dbReference type="EC" id="2.7.13.3"/>
    </reaction>
</comment>
<name>A0A068NXG6_FIMGI</name>
<gene>
    <name evidence="7" type="ORF">OP10G_4743</name>
</gene>
<dbReference type="PROSITE" id="PS50109">
    <property type="entry name" value="HIS_KIN"/>
    <property type="match status" value="1"/>
</dbReference>
<dbReference type="EMBL" id="CP007139">
    <property type="protein sequence ID" value="AIE88111.1"/>
    <property type="molecule type" value="Genomic_DNA"/>
</dbReference>
<evidence type="ECO:0000259" key="6">
    <source>
        <dbReference type="PROSITE" id="PS50109"/>
    </source>
</evidence>
<evidence type="ECO:0000313" key="8">
    <source>
        <dbReference type="Proteomes" id="UP000027982"/>
    </source>
</evidence>
<dbReference type="InterPro" id="IPR036890">
    <property type="entry name" value="HATPase_C_sf"/>
</dbReference>
<dbReference type="STRING" id="661478.OP10G_4743"/>